<organism evidence="1 2">
    <name type="scientific">Chondrus crispus</name>
    <name type="common">Carrageen Irish moss</name>
    <name type="synonym">Polymorpha crispa</name>
    <dbReference type="NCBI Taxonomy" id="2769"/>
    <lineage>
        <taxon>Eukaryota</taxon>
        <taxon>Rhodophyta</taxon>
        <taxon>Florideophyceae</taxon>
        <taxon>Rhodymeniophycidae</taxon>
        <taxon>Gigartinales</taxon>
        <taxon>Gigartinaceae</taxon>
        <taxon>Chondrus</taxon>
    </lineage>
</organism>
<gene>
    <name evidence="1" type="ORF">CHC_T00001185001</name>
</gene>
<evidence type="ECO:0000313" key="1">
    <source>
        <dbReference type="EMBL" id="CDF38695.1"/>
    </source>
</evidence>
<dbReference type="KEGG" id="ccp:CHC_T00001185001"/>
<dbReference type="RefSeq" id="XP_005718600.1">
    <property type="nucleotide sequence ID" value="XM_005718543.1"/>
</dbReference>
<protein>
    <submittedName>
        <fullName evidence="1">Uncharacterized protein</fullName>
    </submittedName>
</protein>
<dbReference type="GeneID" id="17326319"/>
<accession>R7QMT3</accession>
<sequence>MSKLDPARRVYKFTTAMQADHEVWSPVQLTVEESAIIAWQKHCESAF</sequence>
<dbReference type="AlphaFoldDB" id="R7QMT3"/>
<dbReference type="Proteomes" id="UP000012073">
    <property type="component" value="Unassembled WGS sequence"/>
</dbReference>
<dbReference type="EMBL" id="HG001954">
    <property type="protein sequence ID" value="CDF38695.1"/>
    <property type="molecule type" value="Genomic_DNA"/>
</dbReference>
<keyword evidence="2" id="KW-1185">Reference proteome</keyword>
<proteinExistence type="predicted"/>
<dbReference type="Gramene" id="CDF38695">
    <property type="protein sequence ID" value="CDF38695"/>
    <property type="gene ID" value="CHC_T00001185001"/>
</dbReference>
<evidence type="ECO:0000313" key="2">
    <source>
        <dbReference type="Proteomes" id="UP000012073"/>
    </source>
</evidence>
<reference evidence="2" key="1">
    <citation type="journal article" date="2013" name="Proc. Natl. Acad. Sci. U.S.A.">
        <title>Genome structure and metabolic features in the red seaweed Chondrus crispus shed light on evolution of the Archaeplastida.</title>
        <authorList>
            <person name="Collen J."/>
            <person name="Porcel B."/>
            <person name="Carre W."/>
            <person name="Ball S.G."/>
            <person name="Chaparro C."/>
            <person name="Tonon T."/>
            <person name="Barbeyron T."/>
            <person name="Michel G."/>
            <person name="Noel B."/>
            <person name="Valentin K."/>
            <person name="Elias M."/>
            <person name="Artiguenave F."/>
            <person name="Arun A."/>
            <person name="Aury J.M."/>
            <person name="Barbosa-Neto J.F."/>
            <person name="Bothwell J.H."/>
            <person name="Bouget F.Y."/>
            <person name="Brillet L."/>
            <person name="Cabello-Hurtado F."/>
            <person name="Capella-Gutierrez S."/>
            <person name="Charrier B."/>
            <person name="Cladiere L."/>
            <person name="Cock J.M."/>
            <person name="Coelho S.M."/>
            <person name="Colleoni C."/>
            <person name="Czjzek M."/>
            <person name="Da Silva C."/>
            <person name="Delage L."/>
            <person name="Denoeud F."/>
            <person name="Deschamps P."/>
            <person name="Dittami S.M."/>
            <person name="Gabaldon T."/>
            <person name="Gachon C.M."/>
            <person name="Groisillier A."/>
            <person name="Herve C."/>
            <person name="Jabbari K."/>
            <person name="Katinka M."/>
            <person name="Kloareg B."/>
            <person name="Kowalczyk N."/>
            <person name="Labadie K."/>
            <person name="Leblanc C."/>
            <person name="Lopez P.J."/>
            <person name="McLachlan D.H."/>
            <person name="Meslet-Cladiere L."/>
            <person name="Moustafa A."/>
            <person name="Nehr Z."/>
            <person name="Nyvall Collen P."/>
            <person name="Panaud O."/>
            <person name="Partensky F."/>
            <person name="Poulain J."/>
            <person name="Rensing S.A."/>
            <person name="Rousvoal S."/>
            <person name="Samson G."/>
            <person name="Symeonidi A."/>
            <person name="Weissenbach J."/>
            <person name="Zambounis A."/>
            <person name="Wincker P."/>
            <person name="Boyen C."/>
        </authorList>
    </citation>
    <scope>NUCLEOTIDE SEQUENCE [LARGE SCALE GENOMIC DNA]</scope>
    <source>
        <strain evidence="2">cv. Stackhouse</strain>
    </source>
</reference>
<name>R7QMT3_CHOCR</name>